<reference evidence="1 2" key="1">
    <citation type="journal article" date="2022" name="Hortic Res">
        <title>A haplotype resolved chromosomal level avocado genome allows analysis of novel avocado genes.</title>
        <authorList>
            <person name="Nath O."/>
            <person name="Fletcher S.J."/>
            <person name="Hayward A."/>
            <person name="Shaw L.M."/>
            <person name="Masouleh A.K."/>
            <person name="Furtado A."/>
            <person name="Henry R.J."/>
            <person name="Mitter N."/>
        </authorList>
    </citation>
    <scope>NUCLEOTIDE SEQUENCE [LARGE SCALE GENOMIC DNA]</scope>
    <source>
        <strain evidence="2">cv. Hass</strain>
    </source>
</reference>
<proteinExistence type="predicted"/>
<comment type="caution">
    <text evidence="1">The sequence shown here is derived from an EMBL/GenBank/DDBJ whole genome shotgun (WGS) entry which is preliminary data.</text>
</comment>
<dbReference type="Proteomes" id="UP001234297">
    <property type="component" value="Chromosome 6"/>
</dbReference>
<sequence length="142" mass="16317">MQSRDVKNPNLQKAPKEETGKDRNMELRREDLQLSKEKAEPARRLTIDIAAGVRQMERVVGIGVCGVSTRDEKMRRWRGEDDGRVERYRAVTSAYYRGAVGAMLVYDMTKQPSFDHVARWLEELRGHADKNIVICLLAKNLT</sequence>
<name>A0ACC2L094_PERAE</name>
<gene>
    <name evidence="1" type="ORF">MRB53_019997</name>
</gene>
<evidence type="ECO:0000313" key="2">
    <source>
        <dbReference type="Proteomes" id="UP001234297"/>
    </source>
</evidence>
<dbReference type="EMBL" id="CM056814">
    <property type="protein sequence ID" value="KAJ8626690.1"/>
    <property type="molecule type" value="Genomic_DNA"/>
</dbReference>
<evidence type="ECO:0000313" key="1">
    <source>
        <dbReference type="EMBL" id="KAJ8626690.1"/>
    </source>
</evidence>
<keyword evidence="2" id="KW-1185">Reference proteome</keyword>
<protein>
    <submittedName>
        <fullName evidence="1">Uncharacterized protein</fullName>
    </submittedName>
</protein>
<organism evidence="1 2">
    <name type="scientific">Persea americana</name>
    <name type="common">Avocado</name>
    <dbReference type="NCBI Taxonomy" id="3435"/>
    <lineage>
        <taxon>Eukaryota</taxon>
        <taxon>Viridiplantae</taxon>
        <taxon>Streptophyta</taxon>
        <taxon>Embryophyta</taxon>
        <taxon>Tracheophyta</taxon>
        <taxon>Spermatophyta</taxon>
        <taxon>Magnoliopsida</taxon>
        <taxon>Magnoliidae</taxon>
        <taxon>Laurales</taxon>
        <taxon>Lauraceae</taxon>
        <taxon>Persea</taxon>
    </lineage>
</organism>
<accession>A0ACC2L094</accession>